<organism evidence="1 2">
    <name type="scientific">Candidatus Shapirobacteria bacterium GW2011_GWE2_38_30</name>
    <dbReference type="NCBI Taxonomy" id="1618490"/>
    <lineage>
        <taxon>Bacteria</taxon>
        <taxon>Candidatus Shapironibacteriota</taxon>
    </lineage>
</organism>
<evidence type="ECO:0000313" key="2">
    <source>
        <dbReference type="Proteomes" id="UP000034406"/>
    </source>
</evidence>
<dbReference type="EMBL" id="LBUT01000008">
    <property type="protein sequence ID" value="KKQ70129.1"/>
    <property type="molecule type" value="Genomic_DNA"/>
</dbReference>
<comment type="caution">
    <text evidence="1">The sequence shown here is derived from an EMBL/GenBank/DDBJ whole genome shotgun (WGS) entry which is preliminary data.</text>
</comment>
<proteinExistence type="predicted"/>
<dbReference type="Proteomes" id="UP000034406">
    <property type="component" value="Unassembled WGS sequence"/>
</dbReference>
<evidence type="ECO:0000313" key="1">
    <source>
        <dbReference type="EMBL" id="KKQ70129.1"/>
    </source>
</evidence>
<dbReference type="STRING" id="1618490.US90_C0008G0021"/>
<name>A0A0G0M904_9BACT</name>
<accession>A0A0G0M904</accession>
<dbReference type="AlphaFoldDB" id="A0A0G0M904"/>
<sequence>MCGIYFCDFWQKRCGKYSGMLYFYAEYSAEKVNIA</sequence>
<gene>
    <name evidence="1" type="ORF">US90_C0008G0021</name>
</gene>
<reference evidence="1 2" key="1">
    <citation type="journal article" date="2015" name="Nature">
        <title>rRNA introns, odd ribosomes, and small enigmatic genomes across a large radiation of phyla.</title>
        <authorList>
            <person name="Brown C.T."/>
            <person name="Hug L.A."/>
            <person name="Thomas B.C."/>
            <person name="Sharon I."/>
            <person name="Castelle C.J."/>
            <person name="Singh A."/>
            <person name="Wilkins M.J."/>
            <person name="Williams K.H."/>
            <person name="Banfield J.F."/>
        </authorList>
    </citation>
    <scope>NUCLEOTIDE SEQUENCE [LARGE SCALE GENOMIC DNA]</scope>
</reference>
<protein>
    <submittedName>
        <fullName evidence="1">Uncharacterized protein</fullName>
    </submittedName>
</protein>